<evidence type="ECO:0000259" key="2">
    <source>
        <dbReference type="PROSITE" id="PS51462"/>
    </source>
</evidence>
<comment type="caution">
    <text evidence="3">The sequence shown here is derived from an EMBL/GenBank/DDBJ whole genome shotgun (WGS) entry which is preliminary data.</text>
</comment>
<dbReference type="PROSITE" id="PS51462">
    <property type="entry name" value="NUDIX"/>
    <property type="match status" value="1"/>
</dbReference>
<dbReference type="GO" id="GO:0006167">
    <property type="term" value="P:AMP biosynthetic process"/>
    <property type="evidence" value="ECO:0007669"/>
    <property type="project" value="TreeGrafter"/>
</dbReference>
<dbReference type="PANTHER" id="PTHR21340">
    <property type="entry name" value="DIADENOSINE 5,5-P1,P4-TETRAPHOSPHATE PYROPHOSPHOHYDROLASE MUTT"/>
    <property type="match status" value="1"/>
</dbReference>
<evidence type="ECO:0000256" key="1">
    <source>
        <dbReference type="ARBA" id="ARBA00022801"/>
    </source>
</evidence>
<dbReference type="PANTHER" id="PTHR21340:SF0">
    <property type="entry name" value="BIS(5'-NUCLEOSYL)-TETRAPHOSPHATASE [ASYMMETRICAL]"/>
    <property type="match status" value="1"/>
</dbReference>
<dbReference type="InterPro" id="IPR051325">
    <property type="entry name" value="Nudix_hydrolase_domain"/>
</dbReference>
<dbReference type="Pfam" id="PF00293">
    <property type="entry name" value="NUDIX"/>
    <property type="match status" value="1"/>
</dbReference>
<dbReference type="Proteomes" id="UP000645217">
    <property type="component" value="Unassembled WGS sequence"/>
</dbReference>
<sequence length="197" mass="21973">MPGRQLDPRLVVRDLVQSVVPYDERESADQQWMLDWIDAGHPLFRTAKPATPDRHLAVYAALLDEAARTVLLVDHAKAKAWLMPGGHVDPDENPQVTVVRELNEELKIAPPFHARLGSDAFFLTVTETRPPHSHTDATLWFVFSASQQMEIVPDPAEFSACRWFALDDAGAWAGDSDPQMHRFMAKLTSALELAPVG</sequence>
<gene>
    <name evidence="3" type="ORF">GCM10007964_25920</name>
</gene>
<evidence type="ECO:0000313" key="4">
    <source>
        <dbReference type="Proteomes" id="UP000645217"/>
    </source>
</evidence>
<accession>A0A917VHA4</accession>
<dbReference type="EMBL" id="BMNT01000012">
    <property type="protein sequence ID" value="GGK82066.1"/>
    <property type="molecule type" value="Genomic_DNA"/>
</dbReference>
<dbReference type="GO" id="GO:0004081">
    <property type="term" value="F:bis(5'-nucleosyl)-tetraphosphatase (asymmetrical) activity"/>
    <property type="evidence" value="ECO:0007669"/>
    <property type="project" value="TreeGrafter"/>
</dbReference>
<organism evidence="3 4">
    <name type="scientific">Sphaerisporangium melleum</name>
    <dbReference type="NCBI Taxonomy" id="321316"/>
    <lineage>
        <taxon>Bacteria</taxon>
        <taxon>Bacillati</taxon>
        <taxon>Actinomycetota</taxon>
        <taxon>Actinomycetes</taxon>
        <taxon>Streptosporangiales</taxon>
        <taxon>Streptosporangiaceae</taxon>
        <taxon>Sphaerisporangium</taxon>
    </lineage>
</organism>
<dbReference type="GO" id="GO:0006754">
    <property type="term" value="P:ATP biosynthetic process"/>
    <property type="evidence" value="ECO:0007669"/>
    <property type="project" value="TreeGrafter"/>
</dbReference>
<dbReference type="InterPro" id="IPR000086">
    <property type="entry name" value="NUDIX_hydrolase_dom"/>
</dbReference>
<reference evidence="3" key="2">
    <citation type="submission" date="2020-09" db="EMBL/GenBank/DDBJ databases">
        <authorList>
            <person name="Sun Q."/>
            <person name="Ohkuma M."/>
        </authorList>
    </citation>
    <scope>NUCLEOTIDE SEQUENCE</scope>
    <source>
        <strain evidence="3">JCM 13064</strain>
    </source>
</reference>
<reference evidence="3" key="1">
    <citation type="journal article" date="2014" name="Int. J. Syst. Evol. Microbiol.">
        <title>Complete genome sequence of Corynebacterium casei LMG S-19264T (=DSM 44701T), isolated from a smear-ripened cheese.</title>
        <authorList>
            <consortium name="US DOE Joint Genome Institute (JGI-PGF)"/>
            <person name="Walter F."/>
            <person name="Albersmeier A."/>
            <person name="Kalinowski J."/>
            <person name="Ruckert C."/>
        </authorList>
    </citation>
    <scope>NUCLEOTIDE SEQUENCE</scope>
    <source>
        <strain evidence="3">JCM 13064</strain>
    </source>
</reference>
<protein>
    <recommendedName>
        <fullName evidence="2">Nudix hydrolase domain-containing protein</fullName>
    </recommendedName>
</protein>
<dbReference type="SUPFAM" id="SSF55811">
    <property type="entry name" value="Nudix"/>
    <property type="match status" value="1"/>
</dbReference>
<dbReference type="AlphaFoldDB" id="A0A917VHA4"/>
<keyword evidence="4" id="KW-1185">Reference proteome</keyword>
<proteinExistence type="predicted"/>
<feature type="domain" description="Nudix hydrolase" evidence="2">
    <location>
        <begin position="53"/>
        <end position="186"/>
    </location>
</feature>
<evidence type="ECO:0000313" key="3">
    <source>
        <dbReference type="EMBL" id="GGK82066.1"/>
    </source>
</evidence>
<dbReference type="Gene3D" id="3.90.79.10">
    <property type="entry name" value="Nucleoside Triphosphate Pyrophosphohydrolase"/>
    <property type="match status" value="1"/>
</dbReference>
<keyword evidence="1" id="KW-0378">Hydrolase</keyword>
<dbReference type="InterPro" id="IPR015797">
    <property type="entry name" value="NUDIX_hydrolase-like_dom_sf"/>
</dbReference>
<name>A0A917VHA4_9ACTN</name>